<evidence type="ECO:0000259" key="9">
    <source>
        <dbReference type="Pfam" id="PF01385"/>
    </source>
</evidence>
<dbReference type="EMBL" id="FOVH01000012">
    <property type="protein sequence ID" value="SFP16548.1"/>
    <property type="molecule type" value="Genomic_DNA"/>
</dbReference>
<evidence type="ECO:0000256" key="8">
    <source>
        <dbReference type="SAM" id="MobiDB-lite"/>
    </source>
</evidence>
<dbReference type="Pfam" id="PF07282">
    <property type="entry name" value="Cas12f1-like_TNB"/>
    <property type="match status" value="1"/>
</dbReference>
<gene>
    <name evidence="12" type="ORF">SAMN04489713_1128</name>
</gene>
<comment type="similarity">
    <text evidence="2">In the N-terminal section; belongs to the transposase 2 family.</text>
</comment>
<feature type="domain" description="Cas12f1-like TNB" evidence="10">
    <location>
        <begin position="294"/>
        <end position="361"/>
    </location>
</feature>
<dbReference type="InterPro" id="IPR001959">
    <property type="entry name" value="Transposase"/>
</dbReference>
<keyword evidence="7" id="KW-0233">DNA recombination</keyword>
<sequence>MARHVKRAFKYRFYPTDEQAAELSRTFGCVRMVYNRALEERTRAWHTEQRRVSYSETSAMLTGWKRTSELMFLSEVSSVPLQQALRHLQAAFTAFFEKRAKHPRFKSRKKSRQSAEYTRSAFTFRDGRLRLAKMSEPLAIKWSRPLPDGAEPTTVTVSLDAAGRWFASLLCEDTIVRPPSVDRAVGVDAGVTSLVTLSNGEKITNPRHGHQKRKRLSRAHKDLARKRKGSANREKAKRKLARIHAQIADRRRDFLHKLSTRLVRENQTVVIENLNVAGMVRNRSLARVISDAAWRDLRAMLEYKADWYGREVVVVDRWFPSSKLCSVCGYKAAAMPLHVRAWVCAFCGTGHDRDINAAKNILAAGLAES</sequence>
<dbReference type="Pfam" id="PF01385">
    <property type="entry name" value="OrfB_IS605"/>
    <property type="match status" value="1"/>
</dbReference>
<dbReference type="PANTHER" id="PTHR30405">
    <property type="entry name" value="TRANSPOSASE"/>
    <property type="match status" value="1"/>
</dbReference>
<evidence type="ECO:0000256" key="6">
    <source>
        <dbReference type="ARBA" id="ARBA00023125"/>
    </source>
</evidence>
<reference evidence="12 13" key="1">
    <citation type="submission" date="2016-10" db="EMBL/GenBank/DDBJ databases">
        <authorList>
            <person name="de Groot N.N."/>
        </authorList>
    </citation>
    <scope>NUCLEOTIDE SEQUENCE [LARGE SCALE GENOMIC DNA]</scope>
    <source>
        <strain evidence="12 13">DSM 43067</strain>
    </source>
</reference>
<keyword evidence="4" id="KW-0479">Metal-binding</keyword>
<evidence type="ECO:0000256" key="5">
    <source>
        <dbReference type="ARBA" id="ARBA00022833"/>
    </source>
</evidence>
<organism evidence="12 13">
    <name type="scientific">Actinomadura madurae</name>
    <dbReference type="NCBI Taxonomy" id="1993"/>
    <lineage>
        <taxon>Bacteria</taxon>
        <taxon>Bacillati</taxon>
        <taxon>Actinomycetota</taxon>
        <taxon>Actinomycetes</taxon>
        <taxon>Streptosporangiales</taxon>
        <taxon>Thermomonosporaceae</taxon>
        <taxon>Actinomadura</taxon>
    </lineage>
</organism>
<comment type="similarity">
    <text evidence="1">In the C-terminal section; belongs to the transposase 35 family.</text>
</comment>
<keyword evidence="6" id="KW-0238">DNA-binding</keyword>
<keyword evidence="13" id="KW-1185">Reference proteome</keyword>
<evidence type="ECO:0000259" key="10">
    <source>
        <dbReference type="Pfam" id="PF07282"/>
    </source>
</evidence>
<dbReference type="NCBIfam" id="TIGR01766">
    <property type="entry name" value="IS200/IS605 family accessory protein TnpB-like domain"/>
    <property type="match status" value="1"/>
</dbReference>
<evidence type="ECO:0000256" key="7">
    <source>
        <dbReference type="ARBA" id="ARBA00023172"/>
    </source>
</evidence>
<keyword evidence="3" id="KW-0815">Transposition</keyword>
<dbReference type="InterPro" id="IPR021027">
    <property type="entry name" value="Transposase_put_HTH"/>
</dbReference>
<dbReference type="InterPro" id="IPR010095">
    <property type="entry name" value="Cas12f1-like_TNB"/>
</dbReference>
<evidence type="ECO:0000256" key="1">
    <source>
        <dbReference type="ARBA" id="ARBA00008761"/>
    </source>
</evidence>
<dbReference type="STRING" id="1993.SAMN04489713_1128"/>
<dbReference type="GO" id="GO:0032196">
    <property type="term" value="P:transposition"/>
    <property type="evidence" value="ECO:0007669"/>
    <property type="project" value="UniProtKB-KW"/>
</dbReference>
<dbReference type="GO" id="GO:0006310">
    <property type="term" value="P:DNA recombination"/>
    <property type="evidence" value="ECO:0007669"/>
    <property type="project" value="UniProtKB-KW"/>
</dbReference>
<dbReference type="InParanoid" id="A0A1I5N3Z7"/>
<feature type="region of interest" description="Disordered" evidence="8">
    <location>
        <begin position="201"/>
        <end position="235"/>
    </location>
</feature>
<keyword evidence="5" id="KW-0862">Zinc</keyword>
<proteinExistence type="inferred from homology"/>
<evidence type="ECO:0000256" key="4">
    <source>
        <dbReference type="ARBA" id="ARBA00022723"/>
    </source>
</evidence>
<dbReference type="PANTHER" id="PTHR30405:SF25">
    <property type="entry name" value="RNA-GUIDED DNA ENDONUCLEASE INSQ-RELATED"/>
    <property type="match status" value="1"/>
</dbReference>
<evidence type="ECO:0000259" key="11">
    <source>
        <dbReference type="Pfam" id="PF12323"/>
    </source>
</evidence>
<feature type="compositionally biased region" description="Basic residues" evidence="8">
    <location>
        <begin position="205"/>
        <end position="235"/>
    </location>
</feature>
<dbReference type="InterPro" id="IPR051399">
    <property type="entry name" value="RNA-guided_DNA_endo/Transpos"/>
</dbReference>
<dbReference type="Proteomes" id="UP000183413">
    <property type="component" value="Unassembled WGS sequence"/>
</dbReference>
<dbReference type="GO" id="GO:0046872">
    <property type="term" value="F:metal ion binding"/>
    <property type="evidence" value="ECO:0007669"/>
    <property type="project" value="UniProtKB-KW"/>
</dbReference>
<dbReference type="GO" id="GO:0003677">
    <property type="term" value="F:DNA binding"/>
    <property type="evidence" value="ECO:0007669"/>
    <property type="project" value="UniProtKB-KW"/>
</dbReference>
<evidence type="ECO:0000313" key="12">
    <source>
        <dbReference type="EMBL" id="SFP16548.1"/>
    </source>
</evidence>
<name>A0A1I5N3Z7_9ACTN</name>
<evidence type="ECO:0000313" key="13">
    <source>
        <dbReference type="Proteomes" id="UP000183413"/>
    </source>
</evidence>
<accession>A0A1I5N3Z7</accession>
<dbReference type="Pfam" id="PF12323">
    <property type="entry name" value="HTH_OrfB_IS605"/>
    <property type="match status" value="1"/>
</dbReference>
<dbReference type="NCBIfam" id="NF040570">
    <property type="entry name" value="guided_TnpB"/>
    <property type="match status" value="1"/>
</dbReference>
<protein>
    <submittedName>
        <fullName evidence="12">Transposase, IS605 OrfB family, central region</fullName>
    </submittedName>
</protein>
<evidence type="ECO:0000256" key="3">
    <source>
        <dbReference type="ARBA" id="ARBA00022578"/>
    </source>
</evidence>
<dbReference type="AlphaFoldDB" id="A0A1I5N3Z7"/>
<dbReference type="FunCoup" id="A0A1I5N3Z7">
    <property type="interactions" value="4"/>
</dbReference>
<feature type="domain" description="Transposase putative helix-turn-helix" evidence="11">
    <location>
        <begin position="1"/>
        <end position="49"/>
    </location>
</feature>
<feature type="domain" description="Probable transposase IS891/IS1136/IS1341" evidence="9">
    <location>
        <begin position="175"/>
        <end position="282"/>
    </location>
</feature>
<evidence type="ECO:0000256" key="2">
    <source>
        <dbReference type="ARBA" id="ARBA00011044"/>
    </source>
</evidence>